<dbReference type="EMBL" id="LATX01002546">
    <property type="protein sequence ID" value="KTB27485.1"/>
    <property type="molecule type" value="Genomic_DNA"/>
</dbReference>
<accession>A0A0W0ETU9</accession>
<name>A0A0W0ETU9_MONRR</name>
<organism evidence="2 3">
    <name type="scientific">Moniliophthora roreri</name>
    <name type="common">Frosty pod rot fungus</name>
    <name type="synonym">Monilia roreri</name>
    <dbReference type="NCBI Taxonomy" id="221103"/>
    <lineage>
        <taxon>Eukaryota</taxon>
        <taxon>Fungi</taxon>
        <taxon>Dikarya</taxon>
        <taxon>Basidiomycota</taxon>
        <taxon>Agaricomycotina</taxon>
        <taxon>Agaricomycetes</taxon>
        <taxon>Agaricomycetidae</taxon>
        <taxon>Agaricales</taxon>
        <taxon>Marasmiineae</taxon>
        <taxon>Marasmiaceae</taxon>
        <taxon>Moniliophthora</taxon>
    </lineage>
</organism>
<feature type="region of interest" description="Disordered" evidence="1">
    <location>
        <begin position="13"/>
        <end position="49"/>
    </location>
</feature>
<gene>
    <name evidence="2" type="ORF">WG66_19929</name>
</gene>
<dbReference type="AlphaFoldDB" id="A0A0W0ETU9"/>
<evidence type="ECO:0000313" key="2">
    <source>
        <dbReference type="EMBL" id="KTB27485.1"/>
    </source>
</evidence>
<comment type="caution">
    <text evidence="2">The sequence shown here is derived from an EMBL/GenBank/DDBJ whole genome shotgun (WGS) entry which is preliminary data.</text>
</comment>
<reference evidence="2 3" key="1">
    <citation type="submission" date="2015-12" db="EMBL/GenBank/DDBJ databases">
        <title>Draft genome sequence of Moniliophthora roreri, the causal agent of frosty pod rot of cacao.</title>
        <authorList>
            <person name="Aime M.C."/>
            <person name="Diaz-Valderrama J.R."/>
            <person name="Kijpornyongpan T."/>
            <person name="Phillips-Mora W."/>
        </authorList>
    </citation>
    <scope>NUCLEOTIDE SEQUENCE [LARGE SCALE GENOMIC DNA]</scope>
    <source>
        <strain evidence="2 3">MCA 2952</strain>
    </source>
</reference>
<protein>
    <submittedName>
        <fullName evidence="2">Putative short chain dehydrogenase</fullName>
    </submittedName>
</protein>
<evidence type="ECO:0000256" key="1">
    <source>
        <dbReference type="SAM" id="MobiDB-lite"/>
    </source>
</evidence>
<proteinExistence type="predicted"/>
<dbReference type="Proteomes" id="UP000054988">
    <property type="component" value="Unassembled WGS sequence"/>
</dbReference>
<evidence type="ECO:0000313" key="3">
    <source>
        <dbReference type="Proteomes" id="UP000054988"/>
    </source>
</evidence>
<sequence>MFSESECKRLVRDIIEPAPDAIEPSPPSNEETNVRKHSPSQLDDHKEKGADAMELDVTAPLAELMIIARKVAVTHGEMNKTEYILVGAIEANMPTTSSSLRP</sequence>